<dbReference type="RefSeq" id="WP_109745067.1">
    <property type="nucleotide sequence ID" value="NZ_QGGO01000036.1"/>
</dbReference>
<sequence length="323" mass="37797">MSSKPENNQDGFVKRINNYQPNTLTTSRQSYTLQEKRILSYVINQFNHKDEYVKDKNVRFKIPINELAQHMNYTEAKSAAQGLLTKQIRIENPDSKQFITKNLFVTANYNVDNSGVLEMTVSADCVADFINLGQLYTRYNLEMFLSFSSKYTQRIYELIMLHAGRKQFDFSIDLKELKEMIDATNYTVYSDFRRKVLEVAQKELSEKTDFSFEISTNGKQRNISRLTFKIISWKRDAQSEVNIDLENFINAPSINQFNGIKQIIEQHYQFRKEQIAKILNSEELREKFVEIDAKINVGLIEIKTTKTRYMIVALGLNKSDKTF</sequence>
<evidence type="ECO:0000313" key="3">
    <source>
        <dbReference type="EMBL" id="PWK17311.1"/>
    </source>
</evidence>
<protein>
    <submittedName>
        <fullName evidence="3">Replication initiator protein</fullName>
    </submittedName>
</protein>
<name>A0A316DGI2_9BACT</name>
<dbReference type="AlphaFoldDB" id="A0A316DGI2"/>
<keyword evidence="4" id="KW-1185">Reference proteome</keyword>
<comment type="caution">
    <text evidence="3">The sequence shown here is derived from an EMBL/GenBank/DDBJ whole genome shotgun (WGS) entry which is preliminary data.</text>
</comment>
<accession>A0A316DGI2</accession>
<feature type="domain" description="Initiator Rep protein WH1" evidence="2">
    <location>
        <begin position="19"/>
        <end position="160"/>
    </location>
</feature>
<dbReference type="Pfam" id="PF21205">
    <property type="entry name" value="Rep3_C"/>
    <property type="match status" value="1"/>
</dbReference>
<dbReference type="InterPro" id="IPR036388">
    <property type="entry name" value="WH-like_DNA-bd_sf"/>
</dbReference>
<dbReference type="Pfam" id="PF01051">
    <property type="entry name" value="Rep3_N"/>
    <property type="match status" value="1"/>
</dbReference>
<dbReference type="OrthoDB" id="939999at2"/>
<evidence type="ECO:0000313" key="4">
    <source>
        <dbReference type="Proteomes" id="UP000245489"/>
    </source>
</evidence>
<dbReference type="InterPro" id="IPR036390">
    <property type="entry name" value="WH_DNA-bd_sf"/>
</dbReference>
<reference evidence="3 4" key="1">
    <citation type="submission" date="2018-05" db="EMBL/GenBank/DDBJ databases">
        <title>Genomic Encyclopedia of Archaeal and Bacterial Type Strains, Phase II (KMG-II): from individual species to whole genera.</title>
        <authorList>
            <person name="Goeker M."/>
        </authorList>
    </citation>
    <scope>NUCLEOTIDE SEQUENCE [LARGE SCALE GENOMIC DNA]</scope>
    <source>
        <strain evidence="3 4">DSM 22214</strain>
    </source>
</reference>
<dbReference type="GO" id="GO:0003887">
    <property type="term" value="F:DNA-directed DNA polymerase activity"/>
    <property type="evidence" value="ECO:0007669"/>
    <property type="project" value="InterPro"/>
</dbReference>
<evidence type="ECO:0000256" key="1">
    <source>
        <dbReference type="ARBA" id="ARBA00038283"/>
    </source>
</evidence>
<dbReference type="Gene3D" id="1.10.10.10">
    <property type="entry name" value="Winged helix-like DNA-binding domain superfamily/Winged helix DNA-binding domain"/>
    <property type="match status" value="2"/>
</dbReference>
<comment type="similarity">
    <text evidence="1">Belongs to the initiator RepB protein family.</text>
</comment>
<dbReference type="GO" id="GO:0006270">
    <property type="term" value="P:DNA replication initiation"/>
    <property type="evidence" value="ECO:0007669"/>
    <property type="project" value="InterPro"/>
</dbReference>
<organism evidence="3 4">
    <name type="scientific">Arcicella aurantiaca</name>
    <dbReference type="NCBI Taxonomy" id="591202"/>
    <lineage>
        <taxon>Bacteria</taxon>
        <taxon>Pseudomonadati</taxon>
        <taxon>Bacteroidota</taxon>
        <taxon>Cytophagia</taxon>
        <taxon>Cytophagales</taxon>
        <taxon>Flectobacillaceae</taxon>
        <taxon>Arcicella</taxon>
    </lineage>
</organism>
<proteinExistence type="inferred from homology"/>
<dbReference type="SUPFAM" id="SSF46785">
    <property type="entry name" value="Winged helix' DNA-binding domain"/>
    <property type="match status" value="2"/>
</dbReference>
<dbReference type="Proteomes" id="UP000245489">
    <property type="component" value="Unassembled WGS sequence"/>
</dbReference>
<dbReference type="InterPro" id="IPR000525">
    <property type="entry name" value="Initiator_Rep_WH1"/>
</dbReference>
<gene>
    <name evidence="3" type="ORF">LV89_04412</name>
</gene>
<evidence type="ECO:0000259" key="2">
    <source>
        <dbReference type="Pfam" id="PF01051"/>
    </source>
</evidence>
<dbReference type="EMBL" id="QGGO01000036">
    <property type="protein sequence ID" value="PWK17311.1"/>
    <property type="molecule type" value="Genomic_DNA"/>
</dbReference>